<protein>
    <recommendedName>
        <fullName evidence="3 8">DNA repair protein RecO</fullName>
    </recommendedName>
    <alternativeName>
        <fullName evidence="7 8">Recombination protein O</fullName>
    </alternativeName>
</protein>
<evidence type="ECO:0000256" key="7">
    <source>
        <dbReference type="ARBA" id="ARBA00033409"/>
    </source>
</evidence>
<accession>A0A7G7CQV9</accession>
<keyword evidence="4 8" id="KW-0227">DNA damage</keyword>
<dbReference type="PANTHER" id="PTHR33991:SF1">
    <property type="entry name" value="DNA REPAIR PROTEIN RECO"/>
    <property type="match status" value="1"/>
</dbReference>
<comment type="function">
    <text evidence="1 8">Involved in DNA repair and RecF pathway recombination.</text>
</comment>
<evidence type="ECO:0000256" key="8">
    <source>
        <dbReference type="HAMAP-Rule" id="MF_00201"/>
    </source>
</evidence>
<evidence type="ECO:0000313" key="11">
    <source>
        <dbReference type="Proteomes" id="UP000515743"/>
    </source>
</evidence>
<evidence type="ECO:0000256" key="4">
    <source>
        <dbReference type="ARBA" id="ARBA00022763"/>
    </source>
</evidence>
<dbReference type="InterPro" id="IPR003717">
    <property type="entry name" value="RecO"/>
</dbReference>
<proteinExistence type="inferred from homology"/>
<keyword evidence="11" id="KW-1185">Reference proteome</keyword>
<evidence type="ECO:0000256" key="6">
    <source>
        <dbReference type="ARBA" id="ARBA00023204"/>
    </source>
</evidence>
<dbReference type="Gene3D" id="2.40.50.140">
    <property type="entry name" value="Nucleic acid-binding proteins"/>
    <property type="match status" value="1"/>
</dbReference>
<dbReference type="RefSeq" id="WP_185176349.1">
    <property type="nucleotide sequence ID" value="NZ_CP059404.1"/>
</dbReference>
<dbReference type="HAMAP" id="MF_00201">
    <property type="entry name" value="RecO"/>
    <property type="match status" value="1"/>
</dbReference>
<evidence type="ECO:0000313" key="10">
    <source>
        <dbReference type="EMBL" id="QNE89975.1"/>
    </source>
</evidence>
<gene>
    <name evidence="8 10" type="primary">recO</name>
    <name evidence="10" type="ORF">H0194_02805</name>
</gene>
<dbReference type="AlphaFoldDB" id="A0A7G7CQV9"/>
<dbReference type="Gene3D" id="1.20.1440.120">
    <property type="entry name" value="Recombination protein O, C-terminal domain"/>
    <property type="match status" value="1"/>
</dbReference>
<dbReference type="GO" id="GO:0043590">
    <property type="term" value="C:bacterial nucleoid"/>
    <property type="evidence" value="ECO:0007669"/>
    <property type="project" value="TreeGrafter"/>
</dbReference>
<evidence type="ECO:0000256" key="1">
    <source>
        <dbReference type="ARBA" id="ARBA00003065"/>
    </source>
</evidence>
<evidence type="ECO:0000259" key="9">
    <source>
        <dbReference type="Pfam" id="PF11967"/>
    </source>
</evidence>
<dbReference type="KEGG" id="cik:H0194_02805"/>
<dbReference type="Pfam" id="PF11967">
    <property type="entry name" value="RecO_N"/>
    <property type="match status" value="1"/>
</dbReference>
<dbReference type="GO" id="GO:0006310">
    <property type="term" value="P:DNA recombination"/>
    <property type="evidence" value="ECO:0007669"/>
    <property type="project" value="UniProtKB-UniRule"/>
</dbReference>
<comment type="similarity">
    <text evidence="2 8">Belongs to the RecO family.</text>
</comment>
<dbReference type="Pfam" id="PF02565">
    <property type="entry name" value="RecO_C"/>
    <property type="match status" value="1"/>
</dbReference>
<dbReference type="InterPro" id="IPR037278">
    <property type="entry name" value="ARFGAP/RecO"/>
</dbReference>
<dbReference type="PANTHER" id="PTHR33991">
    <property type="entry name" value="DNA REPAIR PROTEIN RECO"/>
    <property type="match status" value="1"/>
</dbReference>
<reference evidence="10 11" key="1">
    <citation type="submission" date="2020-07" db="EMBL/GenBank/DDBJ databases">
        <title>Complete genome and description of Corynebacterium incognita strain Marseille-Q3630 sp. nov.</title>
        <authorList>
            <person name="Boxberger M."/>
        </authorList>
    </citation>
    <scope>NUCLEOTIDE SEQUENCE [LARGE SCALE GENOMIC DNA]</scope>
    <source>
        <strain evidence="10 11">Marseille-Q3630</strain>
    </source>
</reference>
<evidence type="ECO:0000256" key="2">
    <source>
        <dbReference type="ARBA" id="ARBA00007452"/>
    </source>
</evidence>
<dbReference type="InterPro" id="IPR012340">
    <property type="entry name" value="NA-bd_OB-fold"/>
</dbReference>
<dbReference type="InterPro" id="IPR042242">
    <property type="entry name" value="RecO_C"/>
</dbReference>
<dbReference type="EMBL" id="CP059404">
    <property type="protein sequence ID" value="QNE89975.1"/>
    <property type="molecule type" value="Genomic_DNA"/>
</dbReference>
<dbReference type="InterPro" id="IPR022572">
    <property type="entry name" value="DNA_rep/recomb_RecO_N"/>
</dbReference>
<dbReference type="NCBIfam" id="TIGR00613">
    <property type="entry name" value="reco"/>
    <property type="match status" value="1"/>
</dbReference>
<sequence>MPRESYRDRAVVVRTYDFGEADRVIVLLTRHHGLVRGVAKGVRRAKSRFGSRLQQFVALDVQIYPGRGLSTITSADTVAFYGSGIIDDYETYTAGCAVLETAQRLAYEDTAVGENETYLYDAVVATFAQLQSGSLAAQKNPDGPAFQPTAELDMFCLQAMAHAGWAPSLFNCAACGEPGPHHAFHPAVGGASCVHCRPQGAAEVDPETLHLMWLWAGGHRAAAAQVLSSAPHLAAEAHRLTTAHLQWHLERKVTALNVRGHA</sequence>
<keyword evidence="6 8" id="KW-0234">DNA repair</keyword>
<evidence type="ECO:0000256" key="5">
    <source>
        <dbReference type="ARBA" id="ARBA00023172"/>
    </source>
</evidence>
<name>A0A7G7CQV9_9CORY</name>
<dbReference type="SUPFAM" id="SSF57863">
    <property type="entry name" value="ArfGap/RecO-like zinc finger"/>
    <property type="match status" value="1"/>
</dbReference>
<evidence type="ECO:0000256" key="3">
    <source>
        <dbReference type="ARBA" id="ARBA00021310"/>
    </source>
</evidence>
<feature type="domain" description="DNA replication/recombination mediator RecO N-terminal" evidence="9">
    <location>
        <begin position="5"/>
        <end position="80"/>
    </location>
</feature>
<keyword evidence="5 8" id="KW-0233">DNA recombination</keyword>
<dbReference type="SUPFAM" id="SSF50249">
    <property type="entry name" value="Nucleic acid-binding proteins"/>
    <property type="match status" value="1"/>
</dbReference>
<dbReference type="GO" id="GO:0006302">
    <property type="term" value="P:double-strand break repair"/>
    <property type="evidence" value="ECO:0007669"/>
    <property type="project" value="TreeGrafter"/>
</dbReference>
<dbReference type="Proteomes" id="UP000515743">
    <property type="component" value="Chromosome"/>
</dbReference>
<organism evidence="10 11">
    <name type="scientific">Corynebacterium incognita</name>
    <dbReference type="NCBI Taxonomy" id="2754725"/>
    <lineage>
        <taxon>Bacteria</taxon>
        <taxon>Bacillati</taxon>
        <taxon>Actinomycetota</taxon>
        <taxon>Actinomycetes</taxon>
        <taxon>Mycobacteriales</taxon>
        <taxon>Corynebacteriaceae</taxon>
        <taxon>Corynebacterium</taxon>
    </lineage>
</organism>